<feature type="region of interest" description="Disordered" evidence="4">
    <location>
        <begin position="1"/>
        <end position="20"/>
    </location>
</feature>
<dbReference type="InterPro" id="IPR012337">
    <property type="entry name" value="RNaseH-like_sf"/>
</dbReference>
<dbReference type="PANTHER" id="PTHR32166:SF74">
    <property type="entry name" value="OS05G0256350 PROTEIN"/>
    <property type="match status" value="1"/>
</dbReference>
<feature type="domain" description="DUF659" evidence="6">
    <location>
        <begin position="166"/>
        <end position="288"/>
    </location>
</feature>
<dbReference type="Pfam" id="PF02892">
    <property type="entry name" value="zf-BED"/>
    <property type="match status" value="1"/>
</dbReference>
<gene>
    <name evidence="7" type="ORF">GLYMA_18G112000</name>
</gene>
<dbReference type="STRING" id="3847.A0A0R0EYZ3"/>
<reference evidence="8" key="2">
    <citation type="submission" date="2018-02" db="UniProtKB">
        <authorList>
            <consortium name="EnsemblPlants"/>
        </authorList>
    </citation>
    <scope>IDENTIFICATION</scope>
    <source>
        <strain evidence="8">Williams 82</strain>
    </source>
</reference>
<keyword evidence="2" id="KW-0863">Zinc-finger</keyword>
<reference evidence="7 8" key="1">
    <citation type="journal article" date="2010" name="Nature">
        <title>Genome sequence of the palaeopolyploid soybean.</title>
        <authorList>
            <person name="Schmutz J."/>
            <person name="Cannon S.B."/>
            <person name="Schlueter J."/>
            <person name="Ma J."/>
            <person name="Mitros T."/>
            <person name="Nelson W."/>
            <person name="Hyten D.L."/>
            <person name="Song Q."/>
            <person name="Thelen J.J."/>
            <person name="Cheng J."/>
            <person name="Xu D."/>
            <person name="Hellsten U."/>
            <person name="May G.D."/>
            <person name="Yu Y."/>
            <person name="Sakurai T."/>
            <person name="Umezawa T."/>
            <person name="Bhattacharyya M.K."/>
            <person name="Sandhu D."/>
            <person name="Valliyodan B."/>
            <person name="Lindquist E."/>
            <person name="Peto M."/>
            <person name="Grant D."/>
            <person name="Shu S."/>
            <person name="Goodstein D."/>
            <person name="Barry K."/>
            <person name="Futrell-Griggs M."/>
            <person name="Abernathy B."/>
            <person name="Du J."/>
            <person name="Tian Z."/>
            <person name="Zhu L."/>
            <person name="Gill N."/>
            <person name="Joshi T."/>
            <person name="Libault M."/>
            <person name="Sethuraman A."/>
            <person name="Zhang X.-C."/>
            <person name="Shinozaki K."/>
            <person name="Nguyen H.T."/>
            <person name="Wing R.A."/>
            <person name="Cregan P."/>
            <person name="Specht J."/>
            <person name="Grimwood J."/>
            <person name="Rokhsar D."/>
            <person name="Stacey G."/>
            <person name="Shoemaker R.C."/>
            <person name="Jackson S.A."/>
        </authorList>
    </citation>
    <scope>NUCLEOTIDE SEQUENCE</scope>
    <source>
        <strain evidence="8">cv. Williams 82</strain>
        <tissue evidence="7">Callus</tissue>
    </source>
</reference>
<keyword evidence="3" id="KW-0862">Zinc</keyword>
<evidence type="ECO:0008006" key="10">
    <source>
        <dbReference type="Google" id="ProtNLM"/>
    </source>
</evidence>
<dbReference type="EnsemblPlants" id="KRG98987">
    <property type="protein sequence ID" value="KRG98987"/>
    <property type="gene ID" value="GLYMA_18G112000"/>
</dbReference>
<evidence type="ECO:0000259" key="6">
    <source>
        <dbReference type="Pfam" id="PF04937"/>
    </source>
</evidence>
<dbReference type="AlphaFoldDB" id="A0A0R0EYZ3"/>
<dbReference type="PANTHER" id="PTHR32166">
    <property type="entry name" value="OSJNBA0013A04.12 PROTEIN"/>
    <property type="match status" value="1"/>
</dbReference>
<name>A0A0R0EYZ3_SOYBN</name>
<evidence type="ECO:0000313" key="9">
    <source>
        <dbReference type="Proteomes" id="UP000008827"/>
    </source>
</evidence>
<evidence type="ECO:0000256" key="2">
    <source>
        <dbReference type="ARBA" id="ARBA00022771"/>
    </source>
</evidence>
<feature type="domain" description="BED-type" evidence="5">
    <location>
        <begin position="23"/>
        <end position="58"/>
    </location>
</feature>
<dbReference type="EMBL" id="CM000851">
    <property type="protein sequence ID" value="KRG98987.1"/>
    <property type="molecule type" value="Genomic_DNA"/>
</dbReference>
<organism evidence="7">
    <name type="scientific">Glycine max</name>
    <name type="common">Soybean</name>
    <name type="synonym">Glycine hispida</name>
    <dbReference type="NCBI Taxonomy" id="3847"/>
    <lineage>
        <taxon>Eukaryota</taxon>
        <taxon>Viridiplantae</taxon>
        <taxon>Streptophyta</taxon>
        <taxon>Embryophyta</taxon>
        <taxon>Tracheophyta</taxon>
        <taxon>Spermatophyta</taxon>
        <taxon>Magnoliopsida</taxon>
        <taxon>eudicotyledons</taxon>
        <taxon>Gunneridae</taxon>
        <taxon>Pentapetalae</taxon>
        <taxon>rosids</taxon>
        <taxon>fabids</taxon>
        <taxon>Fabales</taxon>
        <taxon>Fabaceae</taxon>
        <taxon>Papilionoideae</taxon>
        <taxon>50 kb inversion clade</taxon>
        <taxon>NPAAA clade</taxon>
        <taxon>indigoferoid/millettioid clade</taxon>
        <taxon>Phaseoleae</taxon>
        <taxon>Glycine</taxon>
        <taxon>Glycine subgen. Soja</taxon>
    </lineage>
</organism>
<evidence type="ECO:0000313" key="7">
    <source>
        <dbReference type="EMBL" id="KRG98987.1"/>
    </source>
</evidence>
<dbReference type="InParanoid" id="A0A0R0EYZ3"/>
<dbReference type="GO" id="GO:0008270">
    <property type="term" value="F:zinc ion binding"/>
    <property type="evidence" value="ECO:0007669"/>
    <property type="project" value="UniProtKB-KW"/>
</dbReference>
<dbReference type="InterPro" id="IPR007021">
    <property type="entry name" value="DUF659"/>
</dbReference>
<dbReference type="Proteomes" id="UP000008827">
    <property type="component" value="Chromosome 18"/>
</dbReference>
<evidence type="ECO:0000256" key="1">
    <source>
        <dbReference type="ARBA" id="ARBA00022723"/>
    </source>
</evidence>
<dbReference type="SUPFAM" id="SSF53098">
    <property type="entry name" value="Ribonuclease H-like"/>
    <property type="match status" value="2"/>
</dbReference>
<reference evidence="7" key="3">
    <citation type="submission" date="2018-07" db="EMBL/GenBank/DDBJ databases">
        <title>WGS assembly of Glycine max.</title>
        <authorList>
            <person name="Schmutz J."/>
            <person name="Cannon S."/>
            <person name="Schlueter J."/>
            <person name="Ma J."/>
            <person name="Mitros T."/>
            <person name="Nelson W."/>
            <person name="Hyten D."/>
            <person name="Song Q."/>
            <person name="Thelen J."/>
            <person name="Cheng J."/>
            <person name="Xu D."/>
            <person name="Hellsten U."/>
            <person name="May G."/>
            <person name="Yu Y."/>
            <person name="Sakurai T."/>
            <person name="Umezawa T."/>
            <person name="Bhattacharyya M."/>
            <person name="Sandhu D."/>
            <person name="Valliyodan B."/>
            <person name="Lindquist E."/>
            <person name="Peto M."/>
            <person name="Grant D."/>
            <person name="Shu S."/>
            <person name="Goodstein D."/>
            <person name="Barry K."/>
            <person name="Futrell-Griggs M."/>
            <person name="Abernathy B."/>
            <person name="Du J."/>
            <person name="Tian Z."/>
            <person name="Zhu L."/>
            <person name="Gill N."/>
            <person name="Joshi T."/>
            <person name="Libault M."/>
            <person name="Sethuraman A."/>
            <person name="Zhang X."/>
            <person name="Shinozaki K."/>
            <person name="Nguyen H."/>
            <person name="Wing R."/>
            <person name="Cregan P."/>
            <person name="Specht J."/>
            <person name="Grimwood J."/>
            <person name="Rokhsar D."/>
            <person name="Stacey G."/>
            <person name="Shoemaker R."/>
            <person name="Jackson S."/>
        </authorList>
    </citation>
    <scope>NUCLEOTIDE SEQUENCE</scope>
    <source>
        <tissue evidence="7">Callus</tissue>
    </source>
</reference>
<feature type="region of interest" description="Disordered" evidence="4">
    <location>
        <begin position="510"/>
        <end position="540"/>
    </location>
</feature>
<dbReference type="InterPro" id="IPR003656">
    <property type="entry name" value="Znf_BED"/>
</dbReference>
<dbReference type="OMA" id="GHNMAIR"/>
<proteinExistence type="predicted"/>
<keyword evidence="1" id="KW-0479">Metal-binding</keyword>
<accession>A0A0R0EYZ3</accession>
<protein>
    <recommendedName>
        <fullName evidence="10">BED-type domain-containing protein</fullName>
    </recommendedName>
</protein>
<dbReference type="Gramene" id="KRG98987">
    <property type="protein sequence ID" value="KRG98987"/>
    <property type="gene ID" value="GLYMA_18G112000"/>
</dbReference>
<feature type="compositionally biased region" description="Acidic residues" evidence="4">
    <location>
        <begin position="528"/>
        <end position="540"/>
    </location>
</feature>
<dbReference type="GO" id="GO:0003677">
    <property type="term" value="F:DNA binding"/>
    <property type="evidence" value="ECO:0007669"/>
    <property type="project" value="InterPro"/>
</dbReference>
<evidence type="ECO:0000256" key="3">
    <source>
        <dbReference type="ARBA" id="ARBA00022833"/>
    </source>
</evidence>
<dbReference type="Pfam" id="PF04937">
    <property type="entry name" value="DUF659"/>
    <property type="match status" value="1"/>
</dbReference>
<evidence type="ECO:0000313" key="8">
    <source>
        <dbReference type="EnsemblPlants" id="KRG98987"/>
    </source>
</evidence>
<evidence type="ECO:0000259" key="5">
    <source>
        <dbReference type="Pfam" id="PF02892"/>
    </source>
</evidence>
<sequence>MAEPSSDAATASATRKNKADPGWKYCHSLVEGDTNTIVCNFCGKITKGGITRAKQHLIGKSGNVAACKKTPPNVIEELKEYMATKKKNAINRRKMEMLRQMNIRESMDKNEVMKVHQHIARFWYQAGLSFNLIKLKSFENMVAAIGQYGPHLPIPSYHDIRVPLLKKEVKYGCTIMSDAWTDRKQRCIINFLINSQAGTMFLKSVDGSDFVKTGEKLFELLDAIVEEVGEENVVQVVTDNGSNYVLAGKLLEEKRKHIYWTPCAAHCIDLMLEDIGKLPLIRKTIRRAINLVGFIYAHSSTLSLLRNFTNKRELVRHAITRFATSYLTLERLHKEKANIRKILTCSASGCERNWSVFEQIHSKKRNRLEHKRLHDLVFVKYNQQLKQRYNARDEIDPISLNDIDVCNEWLVGEMDQDDDNDAGNDLVFEDDDALNWATVYQASGVGECRMYTRRKKQKTSVAAAQTSKKQAMVVGSSSRKQKAVQENDEDLDVEENIDVESEEEEIMVNFEASDGEEGEGDAPLPYDNNEDDYVGIGEDD</sequence>
<keyword evidence="9" id="KW-1185">Reference proteome</keyword>
<evidence type="ECO:0000256" key="4">
    <source>
        <dbReference type="SAM" id="MobiDB-lite"/>
    </source>
</evidence>